<evidence type="ECO:0000313" key="3">
    <source>
        <dbReference type="EMBL" id="RDY09624.1"/>
    </source>
</evidence>
<dbReference type="PANTHER" id="PTHR37984:SF5">
    <property type="entry name" value="PROTEIN NYNRIN-LIKE"/>
    <property type="match status" value="1"/>
</dbReference>
<dbReference type="Pfam" id="PF17919">
    <property type="entry name" value="RT_RNaseH_2"/>
    <property type="match status" value="1"/>
</dbReference>
<dbReference type="SUPFAM" id="SSF56672">
    <property type="entry name" value="DNA/RNA polymerases"/>
    <property type="match status" value="1"/>
</dbReference>
<sequence length="204" mass="23805">MYSKTRKEYVEHLRVVLQVFKDKQLCAKMSKCDFWLEEVSFLGGIIVNPSKIETIVEWKRTRSFSNIRSFLELANYYWRFIEGFLKLALSLTQLTCKGQCESSFLEVKERLTSPPMLTLPNPREPLMVYCDASKMGLKGVLIQGGKVIACASRQLKTHEKNYPSHGLELVIMVFALKVWRHYLYCAKFEVFSDHKSLKYSNKRN</sequence>
<dbReference type="InterPro" id="IPR041577">
    <property type="entry name" value="RT_RNaseH_2"/>
</dbReference>
<comment type="caution">
    <text evidence="3">The sequence shown here is derived from an EMBL/GenBank/DDBJ whole genome shotgun (WGS) entry which is preliminary data.</text>
</comment>
<organism evidence="3 4">
    <name type="scientific">Mucuna pruriens</name>
    <name type="common">Velvet bean</name>
    <name type="synonym">Dolichos pruriens</name>
    <dbReference type="NCBI Taxonomy" id="157652"/>
    <lineage>
        <taxon>Eukaryota</taxon>
        <taxon>Viridiplantae</taxon>
        <taxon>Streptophyta</taxon>
        <taxon>Embryophyta</taxon>
        <taxon>Tracheophyta</taxon>
        <taxon>Spermatophyta</taxon>
        <taxon>Magnoliopsida</taxon>
        <taxon>eudicotyledons</taxon>
        <taxon>Gunneridae</taxon>
        <taxon>Pentapetalae</taxon>
        <taxon>rosids</taxon>
        <taxon>fabids</taxon>
        <taxon>Fabales</taxon>
        <taxon>Fabaceae</taxon>
        <taxon>Papilionoideae</taxon>
        <taxon>50 kb inversion clade</taxon>
        <taxon>NPAAA clade</taxon>
        <taxon>indigoferoid/millettioid clade</taxon>
        <taxon>Phaseoleae</taxon>
        <taxon>Mucuna</taxon>
    </lineage>
</organism>
<gene>
    <name evidence="3" type="primary">pol</name>
    <name evidence="3" type="ORF">CR513_05979</name>
</gene>
<dbReference type="Gene3D" id="3.30.70.270">
    <property type="match status" value="2"/>
</dbReference>
<protein>
    <submittedName>
        <fullName evidence="3">Retrovirus-related Pol polyprotein from transposon 17.6</fullName>
    </submittedName>
</protein>
<evidence type="ECO:0000256" key="1">
    <source>
        <dbReference type="ARBA" id="ARBA00023268"/>
    </source>
</evidence>
<dbReference type="EMBL" id="QJKJ01001002">
    <property type="protein sequence ID" value="RDY09624.1"/>
    <property type="molecule type" value="Genomic_DNA"/>
</dbReference>
<feature type="non-terminal residue" evidence="3">
    <location>
        <position position="1"/>
    </location>
</feature>
<evidence type="ECO:0000313" key="4">
    <source>
        <dbReference type="Proteomes" id="UP000257109"/>
    </source>
</evidence>
<dbReference type="PANTHER" id="PTHR37984">
    <property type="entry name" value="PROTEIN CBG26694"/>
    <property type="match status" value="1"/>
</dbReference>
<keyword evidence="1" id="KW-0511">Multifunctional enzyme</keyword>
<dbReference type="InterPro" id="IPR043502">
    <property type="entry name" value="DNA/RNA_pol_sf"/>
</dbReference>
<reference evidence="3" key="1">
    <citation type="submission" date="2018-05" db="EMBL/GenBank/DDBJ databases">
        <title>Draft genome of Mucuna pruriens seed.</title>
        <authorList>
            <person name="Nnadi N.E."/>
            <person name="Vos R."/>
            <person name="Hasami M.H."/>
            <person name="Devisetty U.K."/>
            <person name="Aguiy J.C."/>
        </authorList>
    </citation>
    <scope>NUCLEOTIDE SEQUENCE [LARGE SCALE GENOMIC DNA]</scope>
    <source>
        <strain evidence="3">JCA_2017</strain>
    </source>
</reference>
<dbReference type="Proteomes" id="UP000257109">
    <property type="component" value="Unassembled WGS sequence"/>
</dbReference>
<evidence type="ECO:0000259" key="2">
    <source>
        <dbReference type="Pfam" id="PF17919"/>
    </source>
</evidence>
<dbReference type="AlphaFoldDB" id="A0A371I3S4"/>
<accession>A0A371I3S4</accession>
<dbReference type="InterPro" id="IPR043128">
    <property type="entry name" value="Rev_trsase/Diguanyl_cyclase"/>
</dbReference>
<dbReference type="OrthoDB" id="415724at2759"/>
<feature type="domain" description="Reverse transcriptase/retrotransposon-derived protein RNase H-like" evidence="2">
    <location>
        <begin position="99"/>
        <end position="190"/>
    </location>
</feature>
<proteinExistence type="predicted"/>
<name>A0A371I3S4_MUCPR</name>
<dbReference type="GO" id="GO:0003824">
    <property type="term" value="F:catalytic activity"/>
    <property type="evidence" value="ECO:0007669"/>
    <property type="project" value="UniProtKB-KW"/>
</dbReference>
<keyword evidence="4" id="KW-1185">Reference proteome</keyword>
<dbReference type="InterPro" id="IPR050951">
    <property type="entry name" value="Retrovirus_Pol_polyprotein"/>
</dbReference>